<dbReference type="EMBL" id="VBPA01000088">
    <property type="protein sequence ID" value="TMQ71932.1"/>
    <property type="molecule type" value="Genomic_DNA"/>
</dbReference>
<proteinExistence type="predicted"/>
<dbReference type="Pfam" id="PF14559">
    <property type="entry name" value="TPR_19"/>
    <property type="match status" value="1"/>
</dbReference>
<dbReference type="InterPro" id="IPR011990">
    <property type="entry name" value="TPR-like_helical_dom_sf"/>
</dbReference>
<dbReference type="Proteomes" id="UP000319836">
    <property type="component" value="Unassembled WGS sequence"/>
</dbReference>
<organism evidence="1 2">
    <name type="scientific">Eiseniibacteriota bacterium</name>
    <dbReference type="NCBI Taxonomy" id="2212470"/>
    <lineage>
        <taxon>Bacteria</taxon>
        <taxon>Candidatus Eiseniibacteriota</taxon>
    </lineage>
</organism>
<protein>
    <submittedName>
        <fullName evidence="1">Tetratricopeptide repeat protein</fullName>
    </submittedName>
</protein>
<name>A0A538U7R1_UNCEI</name>
<dbReference type="AlphaFoldDB" id="A0A538U7R1"/>
<comment type="caution">
    <text evidence="1">The sequence shown here is derived from an EMBL/GenBank/DDBJ whole genome shotgun (WGS) entry which is preliminary data.</text>
</comment>
<dbReference type="Gene3D" id="1.25.40.10">
    <property type="entry name" value="Tetratricopeptide repeat domain"/>
    <property type="match status" value="1"/>
</dbReference>
<accession>A0A538U7R1</accession>
<reference evidence="1 2" key="1">
    <citation type="journal article" date="2019" name="Nat. Microbiol.">
        <title>Mediterranean grassland soil C-N compound turnover is dependent on rainfall and depth, and is mediated by genomically divergent microorganisms.</title>
        <authorList>
            <person name="Diamond S."/>
            <person name="Andeer P.F."/>
            <person name="Li Z."/>
            <person name="Crits-Christoph A."/>
            <person name="Burstein D."/>
            <person name="Anantharaman K."/>
            <person name="Lane K.R."/>
            <person name="Thomas B.C."/>
            <person name="Pan C."/>
            <person name="Northen T.R."/>
            <person name="Banfield J.F."/>
        </authorList>
    </citation>
    <scope>NUCLEOTIDE SEQUENCE [LARGE SCALE GENOMIC DNA]</scope>
    <source>
        <strain evidence="1">WS_10</strain>
    </source>
</reference>
<gene>
    <name evidence="1" type="ORF">E6K80_04110</name>
</gene>
<sequence>MIRTEAPQERVASLDFESLARLSRLTLETRAALQSGHPALRPGATVTWSHRPLMAQHAFARGEALHVWYRDTTLRWISWEEAQKDSIRAPDVALEFEPDQEPAVVALDSAAAAEYLAAGRDLGVDAIDSALARLAGADSLQHDRRAREFLAGVAGKRALARLARGDLDAARAAADASLASWRDDGDARYVLAVLDVLEGRLPQAHAQLDSLLARYPFDVSGRAMLDTVIAGERRK</sequence>
<dbReference type="SUPFAM" id="SSF48452">
    <property type="entry name" value="TPR-like"/>
    <property type="match status" value="1"/>
</dbReference>
<evidence type="ECO:0000313" key="2">
    <source>
        <dbReference type="Proteomes" id="UP000319836"/>
    </source>
</evidence>
<evidence type="ECO:0000313" key="1">
    <source>
        <dbReference type="EMBL" id="TMQ71932.1"/>
    </source>
</evidence>